<proteinExistence type="predicted"/>
<gene>
    <name evidence="1" type="ORF">PsorP6_004303</name>
</gene>
<sequence>MNDSLKDKEEVGLSETSLLSFPCIDLKVRVAPIPRLLNIVENIAPIPVKNRMAHFELASESINRVSITREPLDEAFYVGKFDQVDSNTLLSAQNKKARHERLRALEAVMSLNKILKLHSQATGLAKYYRRGRMELTLTDYIAVVQDNSAKTSNIIFRAIQVTLRWESLCIPFK</sequence>
<dbReference type="Proteomes" id="UP001163321">
    <property type="component" value="Chromosome 8"/>
</dbReference>
<evidence type="ECO:0000313" key="1">
    <source>
        <dbReference type="EMBL" id="KAI9906650.1"/>
    </source>
</evidence>
<name>A0ACC0VL26_9STRA</name>
<dbReference type="EMBL" id="CM047587">
    <property type="protein sequence ID" value="KAI9906650.1"/>
    <property type="molecule type" value="Genomic_DNA"/>
</dbReference>
<accession>A0ACC0VL26</accession>
<keyword evidence="2" id="KW-1185">Reference proteome</keyword>
<comment type="caution">
    <text evidence="1">The sequence shown here is derived from an EMBL/GenBank/DDBJ whole genome shotgun (WGS) entry which is preliminary data.</text>
</comment>
<reference evidence="1 2" key="1">
    <citation type="journal article" date="2022" name="bioRxiv">
        <title>The genome of the oomycete Peronosclerospora sorghi, a cosmopolitan pathogen of maize and sorghum, is inflated with dispersed pseudogenes.</title>
        <authorList>
            <person name="Fletcher K."/>
            <person name="Martin F."/>
            <person name="Isakeit T."/>
            <person name="Cavanaugh K."/>
            <person name="Magill C."/>
            <person name="Michelmore R."/>
        </authorList>
    </citation>
    <scope>NUCLEOTIDE SEQUENCE [LARGE SCALE GENOMIC DNA]</scope>
    <source>
        <strain evidence="1">P6</strain>
    </source>
</reference>
<protein>
    <submittedName>
        <fullName evidence="1">Uncharacterized protein</fullName>
    </submittedName>
</protein>
<organism evidence="1 2">
    <name type="scientific">Peronosclerospora sorghi</name>
    <dbReference type="NCBI Taxonomy" id="230839"/>
    <lineage>
        <taxon>Eukaryota</taxon>
        <taxon>Sar</taxon>
        <taxon>Stramenopiles</taxon>
        <taxon>Oomycota</taxon>
        <taxon>Peronosporomycetes</taxon>
        <taxon>Peronosporales</taxon>
        <taxon>Peronosporaceae</taxon>
        <taxon>Peronosclerospora</taxon>
    </lineage>
</organism>
<evidence type="ECO:0000313" key="2">
    <source>
        <dbReference type="Proteomes" id="UP001163321"/>
    </source>
</evidence>